<keyword evidence="1" id="KW-1133">Transmembrane helix</keyword>
<keyword evidence="1" id="KW-0472">Membrane</keyword>
<dbReference type="AlphaFoldDB" id="A0AAD9IMR4"/>
<gene>
    <name evidence="2" type="ORF">QBZ16_002557</name>
</gene>
<keyword evidence="1" id="KW-0812">Transmembrane</keyword>
<evidence type="ECO:0000313" key="2">
    <source>
        <dbReference type="EMBL" id="KAK2078867.1"/>
    </source>
</evidence>
<accession>A0AAD9IMR4</accession>
<feature type="transmembrane region" description="Helical" evidence="1">
    <location>
        <begin position="181"/>
        <end position="198"/>
    </location>
</feature>
<organism evidence="2 3">
    <name type="scientific">Prototheca wickerhamii</name>
    <dbReference type="NCBI Taxonomy" id="3111"/>
    <lineage>
        <taxon>Eukaryota</taxon>
        <taxon>Viridiplantae</taxon>
        <taxon>Chlorophyta</taxon>
        <taxon>core chlorophytes</taxon>
        <taxon>Trebouxiophyceae</taxon>
        <taxon>Chlorellales</taxon>
        <taxon>Chlorellaceae</taxon>
        <taxon>Prototheca</taxon>
    </lineage>
</organism>
<evidence type="ECO:0000313" key="3">
    <source>
        <dbReference type="Proteomes" id="UP001255856"/>
    </source>
</evidence>
<name>A0AAD9IMR4_PROWI</name>
<keyword evidence="3" id="KW-1185">Reference proteome</keyword>
<feature type="transmembrane region" description="Helical" evidence="1">
    <location>
        <begin position="154"/>
        <end position="175"/>
    </location>
</feature>
<comment type="caution">
    <text evidence="2">The sequence shown here is derived from an EMBL/GenBank/DDBJ whole genome shotgun (WGS) entry which is preliminary data.</text>
</comment>
<proteinExistence type="predicted"/>
<sequence>MLDIYQRYAHVLPPQFGVHAEDEPCLEEDAEDAGQRATVSALTAEIEQLEFERDAVLDMLGRYERARPLEDCLFEELDEAQLEVPPPISPKTREEFQQKIGTLSAQVCSLQSKLKEYERLLQPSQLATKHEAVGTPRTARRAAPGLAARAIRKLALLLQSAFQACTLLLWTASVALGIDRALLVVLVGLGGVLQLAFCI</sequence>
<dbReference type="Proteomes" id="UP001255856">
    <property type="component" value="Unassembled WGS sequence"/>
</dbReference>
<evidence type="ECO:0000256" key="1">
    <source>
        <dbReference type="SAM" id="Phobius"/>
    </source>
</evidence>
<reference evidence="2" key="1">
    <citation type="submission" date="2021-01" db="EMBL/GenBank/DDBJ databases">
        <authorList>
            <person name="Eckstrom K.M.E."/>
        </authorList>
    </citation>
    <scope>NUCLEOTIDE SEQUENCE</scope>
    <source>
        <strain evidence="2">UVCC 0001</strain>
    </source>
</reference>
<protein>
    <submittedName>
        <fullName evidence="2">Uncharacterized protein</fullName>
    </submittedName>
</protein>
<dbReference type="EMBL" id="JASFZW010000003">
    <property type="protein sequence ID" value="KAK2078867.1"/>
    <property type="molecule type" value="Genomic_DNA"/>
</dbReference>